<evidence type="ECO:0000256" key="3">
    <source>
        <dbReference type="ARBA" id="ARBA00022729"/>
    </source>
</evidence>
<feature type="domain" description="RagB/SusD" evidence="7">
    <location>
        <begin position="280"/>
        <end position="533"/>
    </location>
</feature>
<gene>
    <name evidence="9" type="ORF">ING2E5A_1975</name>
</gene>
<reference evidence="9 10" key="1">
    <citation type="submission" date="2016-08" db="EMBL/GenBank/DDBJ databases">
        <authorList>
            <person name="Seilhamer J.J."/>
        </authorList>
    </citation>
    <scope>NUCLEOTIDE SEQUENCE [LARGE SCALE GENOMIC DNA]</scope>
    <source>
        <strain evidence="9">ING2-E5A</strain>
    </source>
</reference>
<dbReference type="Pfam" id="PF14322">
    <property type="entry name" value="SusD-like_3"/>
    <property type="match status" value="1"/>
</dbReference>
<organism evidence="9 10">
    <name type="scientific">Petrimonas mucosa</name>
    <dbReference type="NCBI Taxonomy" id="1642646"/>
    <lineage>
        <taxon>Bacteria</taxon>
        <taxon>Pseudomonadati</taxon>
        <taxon>Bacteroidota</taxon>
        <taxon>Bacteroidia</taxon>
        <taxon>Bacteroidales</taxon>
        <taxon>Dysgonomonadaceae</taxon>
        <taxon>Petrimonas</taxon>
    </lineage>
</organism>
<evidence type="ECO:0000313" key="9">
    <source>
        <dbReference type="EMBL" id="SCM58792.1"/>
    </source>
</evidence>
<dbReference type="Proteomes" id="UP000178485">
    <property type="component" value="Chromosome i"/>
</dbReference>
<accession>A0A1G4G8B5</accession>
<evidence type="ECO:0000256" key="4">
    <source>
        <dbReference type="ARBA" id="ARBA00023136"/>
    </source>
</evidence>
<dbReference type="EMBL" id="LT608328">
    <property type="protein sequence ID" value="SCM58792.1"/>
    <property type="molecule type" value="Genomic_DNA"/>
</dbReference>
<protein>
    <recommendedName>
        <fullName evidence="11">RagB/SusD family nutrient uptake outer membrane protein</fullName>
    </recommendedName>
</protein>
<keyword evidence="4" id="KW-0472">Membrane</keyword>
<evidence type="ECO:0000259" key="7">
    <source>
        <dbReference type="Pfam" id="PF07980"/>
    </source>
</evidence>
<keyword evidence="10" id="KW-1185">Reference proteome</keyword>
<dbReference type="KEGG" id="pmuc:ING2E5A_1975"/>
<feature type="signal peptide" evidence="6">
    <location>
        <begin position="1"/>
        <end position="22"/>
    </location>
</feature>
<dbReference type="InterPro" id="IPR033985">
    <property type="entry name" value="SusD-like_N"/>
</dbReference>
<dbReference type="InterPro" id="IPR011990">
    <property type="entry name" value="TPR-like_helical_dom_sf"/>
</dbReference>
<proteinExistence type="inferred from homology"/>
<dbReference type="RefSeq" id="WP_071137201.1">
    <property type="nucleotide sequence ID" value="NZ_DUQN01000001.1"/>
</dbReference>
<evidence type="ECO:0000313" key="10">
    <source>
        <dbReference type="Proteomes" id="UP000178485"/>
    </source>
</evidence>
<dbReference type="InterPro" id="IPR012944">
    <property type="entry name" value="SusD_RagB_dom"/>
</dbReference>
<sequence length="533" mass="60928">MKTYIKLLALSALLLIQMSACVDLDTAPYDRESDLTFWEEDKEAALKALNSCYLYLGSIDELLYSEAMTDNAYTKQPNDYTQNIGNGSYSTADNYVRNVWNNRYTGIRTCNQLLENIDRVKDLDPALKSRYIGEAKVIRAYHYYELYTKFGDVPYSTKVLSIEESRTIKRTPKAEVVANILADLNEVVSDNSLPTTYDANNKGRITRWAALSLMAKIYLFEGNWAQVKNITNMIMNDGDFTLFPSYSGLFEIANEYNSEVILDLQYRPVSREHRIMYSFLPPSLGGYSQLSPLQSLVDNYIMLDGKTIQESDLYDENKPYDNRDPRLKATVIYTGNSYRMSDGSEVTINCEPGANRDGFGYSSDCTATGYYIKKYWDNSYRASLQSGLNPILIRYADILLMNAEALAELGELNSAAWNRTIRPIRERAGFTLSSALDFPAGASREELVQIVRNERRSELALEGHRHIDIFRWRIAQDVLNGWSHGFKTGDVTNADNGYIRIENRSFDPNKHYLWPIPQAERDLNPNLEQNANW</sequence>
<comment type="similarity">
    <text evidence="2">Belongs to the SusD family.</text>
</comment>
<evidence type="ECO:0000256" key="1">
    <source>
        <dbReference type="ARBA" id="ARBA00004442"/>
    </source>
</evidence>
<dbReference type="Pfam" id="PF07980">
    <property type="entry name" value="SusD_RagB"/>
    <property type="match status" value="1"/>
</dbReference>
<evidence type="ECO:0000256" key="5">
    <source>
        <dbReference type="ARBA" id="ARBA00023237"/>
    </source>
</evidence>
<comment type="subcellular location">
    <subcellularLocation>
        <location evidence="1">Cell outer membrane</location>
    </subcellularLocation>
</comment>
<evidence type="ECO:0000256" key="2">
    <source>
        <dbReference type="ARBA" id="ARBA00006275"/>
    </source>
</evidence>
<keyword evidence="3 6" id="KW-0732">Signal</keyword>
<feature type="chain" id="PRO_5009603948" description="RagB/SusD family nutrient uptake outer membrane protein" evidence="6">
    <location>
        <begin position="23"/>
        <end position="533"/>
    </location>
</feature>
<evidence type="ECO:0000259" key="8">
    <source>
        <dbReference type="Pfam" id="PF14322"/>
    </source>
</evidence>
<dbReference type="GO" id="GO:0009279">
    <property type="term" value="C:cell outer membrane"/>
    <property type="evidence" value="ECO:0007669"/>
    <property type="project" value="UniProtKB-SubCell"/>
</dbReference>
<dbReference type="SUPFAM" id="SSF48452">
    <property type="entry name" value="TPR-like"/>
    <property type="match status" value="1"/>
</dbReference>
<evidence type="ECO:0000256" key="6">
    <source>
        <dbReference type="SAM" id="SignalP"/>
    </source>
</evidence>
<dbReference type="STRING" id="1642646.ING2E5A_1975"/>
<feature type="domain" description="SusD-like N-terminal" evidence="8">
    <location>
        <begin position="64"/>
        <end position="219"/>
    </location>
</feature>
<dbReference type="AlphaFoldDB" id="A0A1G4G8B5"/>
<evidence type="ECO:0008006" key="11">
    <source>
        <dbReference type="Google" id="ProtNLM"/>
    </source>
</evidence>
<dbReference type="Gene3D" id="1.25.40.390">
    <property type="match status" value="1"/>
</dbReference>
<dbReference type="CDD" id="cd08977">
    <property type="entry name" value="SusD"/>
    <property type="match status" value="1"/>
</dbReference>
<keyword evidence="5" id="KW-0998">Cell outer membrane</keyword>
<name>A0A1G4G8B5_9BACT</name>